<protein>
    <recommendedName>
        <fullName evidence="3">Immunity protein 10</fullName>
    </recommendedName>
</protein>
<accession>A0ABW6A805</accession>
<gene>
    <name evidence="1" type="ORF">ACFS6H_17260</name>
</gene>
<sequence>MVFDSKKIIYSAEDNWDEFVSITFVDDDRYLSLFSLTYENEIEIELNDQVNYVSTDKNDFGYESTAKALHVTIEKPIVERNFPGLKFVVNHEADDFEKLTRAMNVLVSNNGC</sequence>
<proteinExistence type="predicted"/>
<evidence type="ECO:0008006" key="3">
    <source>
        <dbReference type="Google" id="ProtNLM"/>
    </source>
</evidence>
<evidence type="ECO:0000313" key="2">
    <source>
        <dbReference type="Proteomes" id="UP001597511"/>
    </source>
</evidence>
<dbReference type="EMBL" id="JBHUOZ010000003">
    <property type="protein sequence ID" value="MFD2921480.1"/>
    <property type="molecule type" value="Genomic_DNA"/>
</dbReference>
<comment type="caution">
    <text evidence="1">The sequence shown here is derived from an EMBL/GenBank/DDBJ whole genome shotgun (WGS) entry which is preliminary data.</text>
</comment>
<name>A0ABW6A805_9BACT</name>
<reference evidence="2" key="1">
    <citation type="journal article" date="2019" name="Int. J. Syst. Evol. Microbiol.">
        <title>The Global Catalogue of Microorganisms (GCM) 10K type strain sequencing project: providing services to taxonomists for standard genome sequencing and annotation.</title>
        <authorList>
            <consortium name="The Broad Institute Genomics Platform"/>
            <consortium name="The Broad Institute Genome Sequencing Center for Infectious Disease"/>
            <person name="Wu L."/>
            <person name="Ma J."/>
        </authorList>
    </citation>
    <scope>NUCLEOTIDE SEQUENCE [LARGE SCALE GENOMIC DNA]</scope>
    <source>
        <strain evidence="2">KCTC 23299</strain>
    </source>
</reference>
<organism evidence="1 2">
    <name type="scientific">Terrimonas rubra</name>
    <dbReference type="NCBI Taxonomy" id="1035890"/>
    <lineage>
        <taxon>Bacteria</taxon>
        <taxon>Pseudomonadati</taxon>
        <taxon>Bacteroidota</taxon>
        <taxon>Chitinophagia</taxon>
        <taxon>Chitinophagales</taxon>
        <taxon>Chitinophagaceae</taxon>
        <taxon>Terrimonas</taxon>
    </lineage>
</organism>
<dbReference type="RefSeq" id="WP_386101867.1">
    <property type="nucleotide sequence ID" value="NZ_JBHUOZ010000003.1"/>
</dbReference>
<keyword evidence="2" id="KW-1185">Reference proteome</keyword>
<evidence type="ECO:0000313" key="1">
    <source>
        <dbReference type="EMBL" id="MFD2921480.1"/>
    </source>
</evidence>
<dbReference type="Proteomes" id="UP001597511">
    <property type="component" value="Unassembled WGS sequence"/>
</dbReference>